<accession>A0A3N4GKB4</accession>
<keyword evidence="1" id="KW-1133">Transmembrane helix</keyword>
<dbReference type="OrthoDB" id="2814158at2"/>
<evidence type="ECO:0000313" key="4">
    <source>
        <dbReference type="Proteomes" id="UP000273977"/>
    </source>
</evidence>
<feature type="transmembrane region" description="Helical" evidence="1">
    <location>
        <begin position="289"/>
        <end position="309"/>
    </location>
</feature>
<feature type="transmembrane region" description="Helical" evidence="1">
    <location>
        <begin position="405"/>
        <end position="431"/>
    </location>
</feature>
<proteinExistence type="predicted"/>
<reference evidence="3 4" key="1">
    <citation type="submission" date="2018-11" db="EMBL/GenBank/DDBJ databases">
        <title>Aerococcus sp. SJQ22, whole genome shotgun sequence.</title>
        <authorList>
            <person name="Sun L."/>
            <person name="Gao X."/>
            <person name="Chen W."/>
            <person name="Huang K."/>
        </authorList>
    </citation>
    <scope>NUCLEOTIDE SEQUENCE [LARGE SCALE GENOMIC DNA]</scope>
    <source>
        <strain evidence="3 4">SJQ22</strain>
    </source>
</reference>
<feature type="transmembrane region" description="Helical" evidence="1">
    <location>
        <begin position="329"/>
        <end position="351"/>
    </location>
</feature>
<feature type="transmembrane region" description="Helical" evidence="1">
    <location>
        <begin position="260"/>
        <end position="277"/>
    </location>
</feature>
<feature type="transmembrane region" description="Helical" evidence="1">
    <location>
        <begin position="111"/>
        <end position="127"/>
    </location>
</feature>
<feature type="transmembrane region" description="Helical" evidence="1">
    <location>
        <begin position="49"/>
        <end position="70"/>
    </location>
</feature>
<dbReference type="RefSeq" id="WP_123779530.1">
    <property type="nucleotide sequence ID" value="NZ_RKMG01000006.1"/>
</dbReference>
<gene>
    <name evidence="3" type="ORF">EF384_03110</name>
</gene>
<feature type="transmembrane region" description="Helical" evidence="1">
    <location>
        <begin position="82"/>
        <end position="105"/>
    </location>
</feature>
<dbReference type="Pfam" id="PF07158">
    <property type="entry name" value="MatC_N"/>
    <property type="match status" value="1"/>
</dbReference>
<name>A0A3N4GKB4_9LACT</name>
<feature type="transmembrane region" description="Helical" evidence="1">
    <location>
        <begin position="139"/>
        <end position="164"/>
    </location>
</feature>
<sequence>MNYMLLIIGAIILAIFLGEKFEVNAGIIGVVFAYLIGSFMIGLSPDEIFALWPVELFMVIFGVSFFFNFANENGTLEIIGRHLIYAFRNHLFWLPFGFFLASALISGLGGSIWGAVPIVGFLALNIAKENNLDTRIISIAVIEGALAGGLFPFGPLGAIVQGLIASTGFAENAGNIAWELFLASTIYPILLLLFLMFLDRKNDAYKDVVLKEPAPFNKMQKRTVTLMSTFIGIMLFFPIADNLTNGNIAIISTINEALNLGLMGIVFGLLAYILKLADGQTVLHRTPWSVIWMTCGISLLIGVGTQVGITEALAQLIAYVPTPVIPVTIALLCGCMSIFSSTIGVIAPLFFTTLPALFLATGWNPAIMAICIIIGGFAATVTPFSDGGSLLLASSGYDGEDQKKLYNTLLFKVTPFTVGSAALTALFLSILHQM</sequence>
<feature type="domain" description="Dicarboxylate carrier MatC N-terminal" evidence="2">
    <location>
        <begin position="1"/>
        <end position="149"/>
    </location>
</feature>
<organism evidence="3 4">
    <name type="scientific">Aerococcus agrisoli</name>
    <dbReference type="NCBI Taxonomy" id="2487350"/>
    <lineage>
        <taxon>Bacteria</taxon>
        <taxon>Bacillati</taxon>
        <taxon>Bacillota</taxon>
        <taxon>Bacilli</taxon>
        <taxon>Lactobacillales</taxon>
        <taxon>Aerococcaceae</taxon>
        <taxon>Aerococcus</taxon>
    </lineage>
</organism>
<feature type="transmembrane region" description="Helical" evidence="1">
    <location>
        <begin position="363"/>
        <end position="385"/>
    </location>
</feature>
<evidence type="ECO:0000313" key="3">
    <source>
        <dbReference type="EMBL" id="RPA61016.1"/>
    </source>
</evidence>
<dbReference type="Proteomes" id="UP000273977">
    <property type="component" value="Unassembled WGS sequence"/>
</dbReference>
<comment type="caution">
    <text evidence="3">The sequence shown here is derived from an EMBL/GenBank/DDBJ whole genome shotgun (WGS) entry which is preliminary data.</text>
</comment>
<keyword evidence="4" id="KW-1185">Reference proteome</keyword>
<evidence type="ECO:0000256" key="1">
    <source>
        <dbReference type="SAM" id="Phobius"/>
    </source>
</evidence>
<protein>
    <recommendedName>
        <fullName evidence="2">Dicarboxylate carrier MatC N-terminal domain-containing protein</fullName>
    </recommendedName>
</protein>
<keyword evidence="1" id="KW-0472">Membrane</keyword>
<evidence type="ECO:0000259" key="2">
    <source>
        <dbReference type="Pfam" id="PF07158"/>
    </source>
</evidence>
<dbReference type="InterPro" id="IPR009827">
    <property type="entry name" value="MatC_N"/>
</dbReference>
<feature type="transmembrane region" description="Helical" evidence="1">
    <location>
        <begin position="223"/>
        <end position="240"/>
    </location>
</feature>
<feature type="transmembrane region" description="Helical" evidence="1">
    <location>
        <begin position="176"/>
        <end position="198"/>
    </location>
</feature>
<dbReference type="EMBL" id="RKMG01000006">
    <property type="protein sequence ID" value="RPA61016.1"/>
    <property type="molecule type" value="Genomic_DNA"/>
</dbReference>
<keyword evidence="1" id="KW-0812">Transmembrane</keyword>
<dbReference type="AlphaFoldDB" id="A0A3N4GKB4"/>